<feature type="region of interest" description="Disordered" evidence="1">
    <location>
        <begin position="1"/>
        <end position="28"/>
    </location>
</feature>
<comment type="caution">
    <text evidence="2">The sequence shown here is derived from an EMBL/GenBank/DDBJ whole genome shotgun (WGS) entry which is preliminary data.</text>
</comment>
<accession>A0A392VX43</accession>
<reference evidence="2 3" key="1">
    <citation type="journal article" date="2018" name="Front. Plant Sci.">
        <title>Red Clover (Trifolium pratense) and Zigzag Clover (T. medium) - A Picture of Genomic Similarities and Differences.</title>
        <authorList>
            <person name="Dluhosova J."/>
            <person name="Istvanek J."/>
            <person name="Nedelnik J."/>
            <person name="Repkova J."/>
        </authorList>
    </citation>
    <scope>NUCLEOTIDE SEQUENCE [LARGE SCALE GENOMIC DNA]</scope>
    <source>
        <strain evidence="3">cv. 10/8</strain>
        <tissue evidence="2">Leaf</tissue>
    </source>
</reference>
<evidence type="ECO:0000313" key="2">
    <source>
        <dbReference type="EMBL" id="MCI92776.1"/>
    </source>
</evidence>
<feature type="compositionally biased region" description="Basic and acidic residues" evidence="1">
    <location>
        <begin position="1"/>
        <end position="22"/>
    </location>
</feature>
<keyword evidence="3" id="KW-1185">Reference proteome</keyword>
<feature type="non-terminal residue" evidence="2">
    <location>
        <position position="1"/>
    </location>
</feature>
<dbReference type="Proteomes" id="UP000265520">
    <property type="component" value="Unassembled WGS sequence"/>
</dbReference>
<organism evidence="2 3">
    <name type="scientific">Trifolium medium</name>
    <dbReference type="NCBI Taxonomy" id="97028"/>
    <lineage>
        <taxon>Eukaryota</taxon>
        <taxon>Viridiplantae</taxon>
        <taxon>Streptophyta</taxon>
        <taxon>Embryophyta</taxon>
        <taxon>Tracheophyta</taxon>
        <taxon>Spermatophyta</taxon>
        <taxon>Magnoliopsida</taxon>
        <taxon>eudicotyledons</taxon>
        <taxon>Gunneridae</taxon>
        <taxon>Pentapetalae</taxon>
        <taxon>rosids</taxon>
        <taxon>fabids</taxon>
        <taxon>Fabales</taxon>
        <taxon>Fabaceae</taxon>
        <taxon>Papilionoideae</taxon>
        <taxon>50 kb inversion clade</taxon>
        <taxon>NPAAA clade</taxon>
        <taxon>Hologalegina</taxon>
        <taxon>IRL clade</taxon>
        <taxon>Trifolieae</taxon>
        <taxon>Trifolium</taxon>
    </lineage>
</organism>
<evidence type="ECO:0000313" key="3">
    <source>
        <dbReference type="Proteomes" id="UP000265520"/>
    </source>
</evidence>
<feature type="non-terminal residue" evidence="2">
    <location>
        <position position="69"/>
    </location>
</feature>
<proteinExistence type="predicted"/>
<evidence type="ECO:0000256" key="1">
    <source>
        <dbReference type="SAM" id="MobiDB-lite"/>
    </source>
</evidence>
<sequence>VKEVEHEEKADGSEERPVRQGQDDEITTVLPEKQLVDEVIAVGEVIPPDAELAMTDKDTAAGEIASDIA</sequence>
<protein>
    <submittedName>
        <fullName evidence="2">Uncharacterized protein</fullName>
    </submittedName>
</protein>
<dbReference type="EMBL" id="LXQA011309979">
    <property type="protein sequence ID" value="MCI92776.1"/>
    <property type="molecule type" value="Genomic_DNA"/>
</dbReference>
<dbReference type="AlphaFoldDB" id="A0A392VX43"/>
<name>A0A392VX43_9FABA</name>